<dbReference type="EMBL" id="SWDB01000040">
    <property type="protein sequence ID" value="TKB43262.1"/>
    <property type="molecule type" value="Genomic_DNA"/>
</dbReference>
<dbReference type="SUPFAM" id="SSF51621">
    <property type="entry name" value="Phosphoenolpyruvate/pyruvate domain"/>
    <property type="match status" value="1"/>
</dbReference>
<gene>
    <name evidence="7" type="ORF">E8M12_15470</name>
</gene>
<sequence length="281" mass="30153">MSLPLLRSLLFVPGSRPERFEKALLSGADMTCIDLEDAVLPEDKTSARQSVRDYLSETEHADKVVIRVNPSLSTEGQADIAALLTAGQHPRAIMLPKASSAEEIAAVCQQLNQTDIRLIALLETVQGVQQAAAIGQASDRVDALMFGGADYSADIGCEFSYEPLLLARMQLVQAKASQPRQMQLIDVPHIDLTELEHCFADTSKVKALGFTGKAAIHPKQLTAIHKAFTPTEKEIANAKAIIDAVPSDNAGVVVVNGRMVDRPIILAARRTLALAAIAGKL</sequence>
<feature type="binding site" evidence="4">
    <location>
        <position position="123"/>
    </location>
    <ligand>
        <name>substrate</name>
    </ligand>
</feature>
<keyword evidence="3 5" id="KW-0460">Magnesium</keyword>
<dbReference type="InterPro" id="IPR011206">
    <property type="entry name" value="Citrate_lyase_beta/mcl1/mcl2"/>
</dbReference>
<dbReference type="GO" id="GO:0016829">
    <property type="term" value="F:lyase activity"/>
    <property type="evidence" value="ECO:0007669"/>
    <property type="project" value="UniProtKB-KW"/>
</dbReference>
<comment type="caution">
    <text evidence="7">The sequence shown here is derived from an EMBL/GenBank/DDBJ whole genome shotgun (WGS) entry which is preliminary data.</text>
</comment>
<accession>A0A4U1B1R7</accession>
<dbReference type="PANTHER" id="PTHR32308:SF0">
    <property type="entry name" value="HPCH_HPAI ALDOLASE_CITRATE LYASE DOMAIN-CONTAINING PROTEIN"/>
    <property type="match status" value="1"/>
</dbReference>
<name>A0A4U1B1R7_9GAMM</name>
<dbReference type="AlphaFoldDB" id="A0A4U1B1R7"/>
<proteinExistence type="predicted"/>
<dbReference type="GO" id="GO:0006107">
    <property type="term" value="P:oxaloacetate metabolic process"/>
    <property type="evidence" value="ECO:0007669"/>
    <property type="project" value="TreeGrafter"/>
</dbReference>
<evidence type="ECO:0000259" key="6">
    <source>
        <dbReference type="Pfam" id="PF03328"/>
    </source>
</evidence>
<dbReference type="RefSeq" id="WP_136737173.1">
    <property type="nucleotide sequence ID" value="NZ_SWDB01000040.1"/>
</dbReference>
<evidence type="ECO:0000313" key="7">
    <source>
        <dbReference type="EMBL" id="TKB43262.1"/>
    </source>
</evidence>
<keyword evidence="2 5" id="KW-0479">Metal-binding</keyword>
<feature type="binding site" evidence="5">
    <location>
        <position position="150"/>
    </location>
    <ligand>
        <name>Mg(2+)</name>
        <dbReference type="ChEBI" id="CHEBI:18420"/>
    </ligand>
</feature>
<protein>
    <submittedName>
        <fullName evidence="7">CoA ester lyase</fullName>
    </submittedName>
</protein>
<evidence type="ECO:0000313" key="8">
    <source>
        <dbReference type="Proteomes" id="UP000307999"/>
    </source>
</evidence>
<feature type="binding site" evidence="5">
    <location>
        <position position="123"/>
    </location>
    <ligand>
        <name>Mg(2+)</name>
        <dbReference type="ChEBI" id="CHEBI:18420"/>
    </ligand>
</feature>
<keyword evidence="8" id="KW-1185">Reference proteome</keyword>
<organism evidence="7 8">
    <name type="scientific">Thalassotalea mangrovi</name>
    <dbReference type="NCBI Taxonomy" id="2572245"/>
    <lineage>
        <taxon>Bacteria</taxon>
        <taxon>Pseudomonadati</taxon>
        <taxon>Pseudomonadota</taxon>
        <taxon>Gammaproteobacteria</taxon>
        <taxon>Alteromonadales</taxon>
        <taxon>Colwelliaceae</taxon>
        <taxon>Thalassotalea</taxon>
    </lineage>
</organism>
<comment type="cofactor">
    <cofactor evidence="1">
        <name>Mg(2+)</name>
        <dbReference type="ChEBI" id="CHEBI:18420"/>
    </cofactor>
</comment>
<evidence type="ECO:0000256" key="1">
    <source>
        <dbReference type="ARBA" id="ARBA00001946"/>
    </source>
</evidence>
<dbReference type="PIRSF" id="PIRSF015582">
    <property type="entry name" value="Cit_lyase_B"/>
    <property type="match status" value="1"/>
</dbReference>
<feature type="domain" description="HpcH/HpaI aldolase/citrate lyase" evidence="6">
    <location>
        <begin position="7"/>
        <end position="218"/>
    </location>
</feature>
<evidence type="ECO:0000256" key="2">
    <source>
        <dbReference type="ARBA" id="ARBA00022723"/>
    </source>
</evidence>
<dbReference type="OrthoDB" id="6831788at2"/>
<keyword evidence="7" id="KW-0456">Lyase</keyword>
<feature type="binding site" evidence="4">
    <location>
        <position position="67"/>
    </location>
    <ligand>
        <name>substrate</name>
    </ligand>
</feature>
<evidence type="ECO:0000256" key="3">
    <source>
        <dbReference type="ARBA" id="ARBA00022842"/>
    </source>
</evidence>
<dbReference type="InterPro" id="IPR015813">
    <property type="entry name" value="Pyrv/PenolPyrv_kinase-like_dom"/>
</dbReference>
<dbReference type="Pfam" id="PF03328">
    <property type="entry name" value="HpcH_HpaI"/>
    <property type="match status" value="1"/>
</dbReference>
<dbReference type="InterPro" id="IPR005000">
    <property type="entry name" value="Aldolase/citrate-lyase_domain"/>
</dbReference>
<dbReference type="GO" id="GO:0000287">
    <property type="term" value="F:magnesium ion binding"/>
    <property type="evidence" value="ECO:0007669"/>
    <property type="project" value="TreeGrafter"/>
</dbReference>
<dbReference type="PANTHER" id="PTHR32308">
    <property type="entry name" value="LYASE BETA SUBUNIT, PUTATIVE (AFU_ORTHOLOGUE AFUA_4G13030)-RELATED"/>
    <property type="match status" value="1"/>
</dbReference>
<evidence type="ECO:0000256" key="4">
    <source>
        <dbReference type="PIRSR" id="PIRSR015582-1"/>
    </source>
</evidence>
<dbReference type="Gene3D" id="3.20.20.60">
    <property type="entry name" value="Phosphoenolpyruvate-binding domains"/>
    <property type="match status" value="1"/>
</dbReference>
<dbReference type="InterPro" id="IPR040442">
    <property type="entry name" value="Pyrv_kinase-like_dom_sf"/>
</dbReference>
<dbReference type="Proteomes" id="UP000307999">
    <property type="component" value="Unassembled WGS sequence"/>
</dbReference>
<evidence type="ECO:0000256" key="5">
    <source>
        <dbReference type="PIRSR" id="PIRSR015582-2"/>
    </source>
</evidence>
<reference evidence="7 8" key="1">
    <citation type="submission" date="2019-04" db="EMBL/GenBank/DDBJ databases">
        <title>Thalassotalea guangxiensis sp. nov., isolated from sediment of the coastal wetland.</title>
        <authorList>
            <person name="Zheng S."/>
            <person name="Zhang D."/>
        </authorList>
    </citation>
    <scope>NUCLEOTIDE SEQUENCE [LARGE SCALE GENOMIC DNA]</scope>
    <source>
        <strain evidence="7 8">ZS-4</strain>
    </source>
</reference>